<dbReference type="Gene3D" id="3.30.1360.120">
    <property type="entry name" value="Probable tRNA modification gtpase trme, domain 1"/>
    <property type="match status" value="1"/>
</dbReference>
<dbReference type="EMBL" id="SRKY01000001">
    <property type="protein sequence ID" value="THH38167.1"/>
    <property type="molecule type" value="Genomic_DNA"/>
</dbReference>
<organism evidence="1 2">
    <name type="scientific">Aliishimia ponticola</name>
    <dbReference type="NCBI Taxonomy" id="2499833"/>
    <lineage>
        <taxon>Bacteria</taxon>
        <taxon>Pseudomonadati</taxon>
        <taxon>Pseudomonadota</taxon>
        <taxon>Alphaproteobacteria</taxon>
        <taxon>Rhodobacterales</taxon>
        <taxon>Paracoccaceae</taxon>
        <taxon>Aliishimia</taxon>
    </lineage>
</organism>
<evidence type="ECO:0000313" key="1">
    <source>
        <dbReference type="EMBL" id="THH38167.1"/>
    </source>
</evidence>
<gene>
    <name evidence="1" type="ORF">E4Z66_00900</name>
</gene>
<dbReference type="RefSeq" id="WP_136461059.1">
    <property type="nucleotide sequence ID" value="NZ_SRKY01000001.1"/>
</dbReference>
<accession>A0A4S4NHL8</accession>
<dbReference type="Proteomes" id="UP000306602">
    <property type="component" value="Unassembled WGS sequence"/>
</dbReference>
<comment type="caution">
    <text evidence="1">The sequence shown here is derived from an EMBL/GenBank/DDBJ whole genome shotgun (WGS) entry which is preliminary data.</text>
</comment>
<dbReference type="AlphaFoldDB" id="A0A4S4NHL8"/>
<reference evidence="1 2" key="1">
    <citation type="submission" date="2019-04" db="EMBL/GenBank/DDBJ databases">
        <title>Shimia ponticola sp. nov., isolated from seawater.</title>
        <authorList>
            <person name="Kim Y.-O."/>
            <person name="Yoon J.-H."/>
        </authorList>
    </citation>
    <scope>NUCLEOTIDE SEQUENCE [LARGE SCALE GENOMIC DNA]</scope>
    <source>
        <strain evidence="1 2">MYP11</strain>
    </source>
</reference>
<keyword evidence="2" id="KW-1185">Reference proteome</keyword>
<dbReference type="InterPro" id="IPR027266">
    <property type="entry name" value="TrmE/GcvT-like"/>
</dbReference>
<name>A0A4S4NHL8_9RHOB</name>
<evidence type="ECO:0000313" key="2">
    <source>
        <dbReference type="Proteomes" id="UP000306602"/>
    </source>
</evidence>
<dbReference type="OrthoDB" id="7356349at2"/>
<proteinExistence type="predicted"/>
<protein>
    <submittedName>
        <fullName evidence="1">Sarcosine oxidase subunit gamma</fullName>
    </submittedName>
</protein>
<sequence>MTDLTPITALGAAGPRIARLGALTLSERPDVALASLALRRDAAEPSPMGLTLPGPGGLVQEGDYFAFWSAPGQWMIGAKDAAQTDFAATLSQEAPGCSVTEQTDGWVVIDISTTKGTLHPLLEKLVNIDVAHCHSNGAFRTGIEHLGVFVLCRNAADVTVLGMRSAAGSLWHALETAAARAAAGENR</sequence>